<accession>A0A0M4E6K9</accession>
<protein>
    <submittedName>
        <fullName evidence="2">CG5767</fullName>
    </submittedName>
</protein>
<dbReference type="Proteomes" id="UP000494163">
    <property type="component" value="Chromosome 2R"/>
</dbReference>
<keyword evidence="3" id="KW-1185">Reference proteome</keyword>
<feature type="non-terminal residue" evidence="2">
    <location>
        <position position="226"/>
    </location>
</feature>
<dbReference type="OMA" id="DLEYQCT"/>
<proteinExistence type="predicted"/>
<dbReference type="InterPro" id="IPR007931">
    <property type="entry name" value="TsetseEP"/>
</dbReference>
<feature type="domain" description="Protein TsetseEP" evidence="1">
    <location>
        <begin position="31"/>
        <end position="150"/>
    </location>
</feature>
<feature type="non-terminal residue" evidence="2">
    <location>
        <position position="1"/>
    </location>
</feature>
<dbReference type="AlphaFoldDB" id="A0A0M4E6K9"/>
<organism evidence="2 3">
    <name type="scientific">Drosophila busckii</name>
    <name type="common">Fruit fly</name>
    <dbReference type="NCBI Taxonomy" id="30019"/>
    <lineage>
        <taxon>Eukaryota</taxon>
        <taxon>Metazoa</taxon>
        <taxon>Ecdysozoa</taxon>
        <taxon>Arthropoda</taxon>
        <taxon>Hexapoda</taxon>
        <taxon>Insecta</taxon>
        <taxon>Pterygota</taxon>
        <taxon>Neoptera</taxon>
        <taxon>Endopterygota</taxon>
        <taxon>Diptera</taxon>
        <taxon>Brachycera</taxon>
        <taxon>Muscomorpha</taxon>
        <taxon>Ephydroidea</taxon>
        <taxon>Drosophilidae</taxon>
        <taxon>Drosophila</taxon>
    </lineage>
</organism>
<dbReference type="STRING" id="30019.A0A0M4E6K9"/>
<dbReference type="OrthoDB" id="7980281at2759"/>
<evidence type="ECO:0000313" key="3">
    <source>
        <dbReference type="Proteomes" id="UP000494163"/>
    </source>
</evidence>
<evidence type="ECO:0000313" key="2">
    <source>
        <dbReference type="EMBL" id="ALC42154.1"/>
    </source>
</evidence>
<gene>
    <name evidence="2" type="ORF">Dbus_chr2Rg1733</name>
</gene>
<sequence>AKPSAVQAPLQATLDKYLNARNFDVDSPDVTANCFSLYLPMLNEVAAAFSSSYQACISAANAVTANLTAEALKEQSMYKQEVSSLCGAFSACDSSDNDTFSFFTCYASAAQADISVIYDISTNAATTGNTLAEALKANQDTEYQCTNTTESNYVRDTAATYDLLDACLKNGLPTTSTAAPTTVAVTPTGTQSSQSGDASVSTITDGAASSVSTAAPLVIASTVAGN</sequence>
<dbReference type="EMBL" id="CP012524">
    <property type="protein sequence ID" value="ALC42154.1"/>
    <property type="molecule type" value="Genomic_DNA"/>
</dbReference>
<reference evidence="2 3" key="1">
    <citation type="submission" date="2015-08" db="EMBL/GenBank/DDBJ databases">
        <title>Ancestral chromatin configuration constrains chromatin evolution on differentiating sex chromosomes in Drosophila.</title>
        <authorList>
            <person name="Zhou Q."/>
            <person name="Bachtrog D."/>
        </authorList>
    </citation>
    <scope>NUCLEOTIDE SEQUENCE [LARGE SCALE GENOMIC DNA]</scope>
    <source>
        <tissue evidence="2">Whole larvae</tissue>
    </source>
</reference>
<dbReference type="Pfam" id="PF05267">
    <property type="entry name" value="DUF725"/>
    <property type="match status" value="1"/>
</dbReference>
<name>A0A0M4E6K9_DROBS</name>
<evidence type="ECO:0000259" key="1">
    <source>
        <dbReference type="Pfam" id="PF05267"/>
    </source>
</evidence>